<dbReference type="EMBL" id="CM055111">
    <property type="protein sequence ID" value="KAJ7519394.1"/>
    <property type="molecule type" value="Genomic_DNA"/>
</dbReference>
<organism evidence="1 2">
    <name type="scientific">Diphasiastrum complanatum</name>
    <name type="common">Issler's clubmoss</name>
    <name type="synonym">Lycopodium complanatum</name>
    <dbReference type="NCBI Taxonomy" id="34168"/>
    <lineage>
        <taxon>Eukaryota</taxon>
        <taxon>Viridiplantae</taxon>
        <taxon>Streptophyta</taxon>
        <taxon>Embryophyta</taxon>
        <taxon>Tracheophyta</taxon>
        <taxon>Lycopodiopsida</taxon>
        <taxon>Lycopodiales</taxon>
        <taxon>Lycopodiaceae</taxon>
        <taxon>Lycopodioideae</taxon>
        <taxon>Diphasiastrum</taxon>
    </lineage>
</organism>
<sequence>MGDMGVRDSSSWEMATLDPILSYDNEEEEDDDEVSEMLPVLGLSPSLESRRALLQSKPANTSPSYEPPKQMLFSAVIASKILQLKDLVVTTRDDFLELRQEASDLQEYSNAKIARVTRYLGVLAEKAHRLDLIAVNCEDRLELLRKEKKQLFNDLLTLKGNIRVFVRVRQQGESETSMPYFIPNPYTISIIPSPSDMSTFKEFQFDQVYGPQVGQGGLFQDLQSLMQSALDGYNVCIFACGPEGSGKTYTMEGPTHDRGVYFRTFEELFDLSNSDSTSSSKCLFGVTMFEIQNEQIRDLLLTESSKLSDTYTSIETMNHFEEVELRQISVDNPTEFARVVRMGSQSRRKETGDIEHACCSNMVTSIHVHFSNAITGEQYHSKLSMVDMAGDENIFKDGAVGKTSSSHSSKSLLALGDVLSAVTSKKGDIPYSSSKLTQFLSDSLGDDIKIVIILNISPSEVQIEETLSYLSFAESFGNLELSAGSTSSAKRWRDMVKEARKIAHEKAMEASESREQVVHLQKALNEMMASHGSTEISQKSDSSEVIELKNNVVRLMKAEQDQKLQLLERAAQMRSLEFCAIQLKVRKLEEMAELRDGLHEAQSENFPLFQVGSGYSLDGAELASTAILSSGSRIFEEELSKRDNLIELLHEENEKLFGHLTDKKAMTKSPKIASPDIRKRISDLSLSGSFRTGSVRSAFIDDTQYSRPKFRSGPLPTSGMALAKSDAEKVNTTPAGEYLTAALMDFNPENYDGPAAVTDAANKLLMLVLAAVIKAGAAREHEMLAEIRAPVFAFLRAMEARRALDTMLVSRVRILYIRSLICRSTELQSIRVPPVERFLEKARSSNSRTSSSGSSPSRSPVSSQHISYVRKDLLDEDIPVFKIHLKPEKRSKLSSIFLKFRGIDLETYNQHLEGTKLKETNEEARKFAIGNKKLAALFVHTPAGEIQRQIRAWVAESFEFLSLAGEDSVRGVAGQFELLSTAIMDGWMAGLGVPSRGSTDALGQLLSDYTKRVYMSQLQRLKDLASTLATEEAETLEQVVNLRSGLESIEKKRRKVMQQMRTEVALLAKEEGGSPFRTPSTASEDARVASLISLEDIAKQAEEIQKEALQYAMFPLKQKSLLGRLKALSERMSSLLFIDHPCAQKFVMKARKLIESIPQQSEGPQHSRSWMSDEILISSEPASSSGDLVDTFSFHADDDVIHWSVLQFNTGAGTPFIIKCGATSSLELLIKAQARVDDKTGKELVSVVPSPAALDGLSLEEIRRLLSHLPEAFCQLALARTAEGTCARYARLYRTLAIRVPALRSSIHDIDKDKLKDGGNVVAPLKRQKHARQSSDVDITISTLSH</sequence>
<gene>
    <name evidence="1" type="ORF">O6H91_20G036500</name>
</gene>
<name>A0ACC2APC5_DIPCM</name>
<protein>
    <submittedName>
        <fullName evidence="1">Uncharacterized protein</fullName>
    </submittedName>
</protein>
<keyword evidence="2" id="KW-1185">Reference proteome</keyword>
<proteinExistence type="predicted"/>
<evidence type="ECO:0000313" key="2">
    <source>
        <dbReference type="Proteomes" id="UP001162992"/>
    </source>
</evidence>
<dbReference type="Proteomes" id="UP001162992">
    <property type="component" value="Chromosome 20"/>
</dbReference>
<reference evidence="2" key="1">
    <citation type="journal article" date="2024" name="Proc. Natl. Acad. Sci. U.S.A.">
        <title>Extraordinary preservation of gene collinearity over three hundred million years revealed in homosporous lycophytes.</title>
        <authorList>
            <person name="Li C."/>
            <person name="Wickell D."/>
            <person name="Kuo L.Y."/>
            <person name="Chen X."/>
            <person name="Nie B."/>
            <person name="Liao X."/>
            <person name="Peng D."/>
            <person name="Ji J."/>
            <person name="Jenkins J."/>
            <person name="Williams M."/>
            <person name="Shu S."/>
            <person name="Plott C."/>
            <person name="Barry K."/>
            <person name="Rajasekar S."/>
            <person name="Grimwood J."/>
            <person name="Han X."/>
            <person name="Sun S."/>
            <person name="Hou Z."/>
            <person name="He W."/>
            <person name="Dai G."/>
            <person name="Sun C."/>
            <person name="Schmutz J."/>
            <person name="Leebens-Mack J.H."/>
            <person name="Li F.W."/>
            <person name="Wang L."/>
        </authorList>
    </citation>
    <scope>NUCLEOTIDE SEQUENCE [LARGE SCALE GENOMIC DNA]</scope>
    <source>
        <strain evidence="2">cv. PW_Plant_1</strain>
    </source>
</reference>
<evidence type="ECO:0000313" key="1">
    <source>
        <dbReference type="EMBL" id="KAJ7519394.1"/>
    </source>
</evidence>
<comment type="caution">
    <text evidence="1">The sequence shown here is derived from an EMBL/GenBank/DDBJ whole genome shotgun (WGS) entry which is preliminary data.</text>
</comment>
<accession>A0ACC2APC5</accession>